<dbReference type="InterPro" id="IPR003489">
    <property type="entry name" value="RHF/RaiA"/>
</dbReference>
<name>A0A2K1DWM3_9FLAO</name>
<evidence type="ECO:0000313" key="1">
    <source>
        <dbReference type="EMBL" id="PNQ72399.1"/>
    </source>
</evidence>
<dbReference type="RefSeq" id="WP_103052643.1">
    <property type="nucleotide sequence ID" value="NZ_POWF01000008.1"/>
</dbReference>
<reference evidence="1 2" key="1">
    <citation type="submission" date="2018-01" db="EMBL/GenBank/DDBJ databases">
        <title>The draft genome of Hanstruepera neustonica JCM19743.</title>
        <authorList>
            <person name="He R.-H."/>
            <person name="Du Z.-J."/>
        </authorList>
    </citation>
    <scope>NUCLEOTIDE SEQUENCE [LARGE SCALE GENOMIC DNA]</scope>
    <source>
        <strain evidence="1 2">JCM19743</strain>
    </source>
</reference>
<sequence>MTINIQYVNMATSEAMNAYVTQRLEKLGKKYEWVISAQVHFEVIHDPKGNGKICNIELSLPGPRIFATSNEKNYESAVKETIKDLETQLKKRKHQFTAHK</sequence>
<proteinExistence type="predicted"/>
<dbReference type="EMBL" id="POWF01000008">
    <property type="protein sequence ID" value="PNQ72399.1"/>
    <property type="molecule type" value="Genomic_DNA"/>
</dbReference>
<comment type="caution">
    <text evidence="1">The sequence shown here is derived from an EMBL/GenBank/DDBJ whole genome shotgun (WGS) entry which is preliminary data.</text>
</comment>
<keyword evidence="2" id="KW-1185">Reference proteome</keyword>
<organism evidence="1 2">
    <name type="scientific">Hanstruepera neustonica</name>
    <dbReference type="NCBI Taxonomy" id="1445657"/>
    <lineage>
        <taxon>Bacteria</taxon>
        <taxon>Pseudomonadati</taxon>
        <taxon>Bacteroidota</taxon>
        <taxon>Flavobacteriia</taxon>
        <taxon>Flavobacteriales</taxon>
        <taxon>Flavobacteriaceae</taxon>
        <taxon>Hanstruepera</taxon>
    </lineage>
</organism>
<gene>
    <name evidence="1" type="primary">raiA</name>
    <name evidence="1" type="ORF">C1T31_11425</name>
</gene>
<dbReference type="Proteomes" id="UP000236641">
    <property type="component" value="Unassembled WGS sequence"/>
</dbReference>
<dbReference type="Pfam" id="PF02482">
    <property type="entry name" value="Ribosomal_S30AE"/>
    <property type="match status" value="1"/>
</dbReference>
<dbReference type="SUPFAM" id="SSF69754">
    <property type="entry name" value="Ribosome binding protein Y (YfiA homologue)"/>
    <property type="match status" value="1"/>
</dbReference>
<evidence type="ECO:0000313" key="2">
    <source>
        <dbReference type="Proteomes" id="UP000236641"/>
    </source>
</evidence>
<dbReference type="OrthoDB" id="9808702at2"/>
<protein>
    <submittedName>
        <fullName evidence="1">Ribosomal subunit interface protein</fullName>
    </submittedName>
</protein>
<dbReference type="Gene3D" id="3.30.160.100">
    <property type="entry name" value="Ribosome hibernation promotion factor-like"/>
    <property type="match status" value="1"/>
</dbReference>
<accession>A0A2K1DWM3</accession>
<dbReference type="InterPro" id="IPR036567">
    <property type="entry name" value="RHF-like"/>
</dbReference>
<dbReference type="NCBIfam" id="TIGR00741">
    <property type="entry name" value="yfiA"/>
    <property type="match status" value="1"/>
</dbReference>
<dbReference type="AlphaFoldDB" id="A0A2K1DWM3"/>